<evidence type="ECO:0000259" key="2">
    <source>
        <dbReference type="SMART" id="SM00065"/>
    </source>
</evidence>
<keyword evidence="1" id="KW-0378">Hydrolase</keyword>
<evidence type="ECO:0000259" key="3">
    <source>
        <dbReference type="SMART" id="SM00331"/>
    </source>
</evidence>
<dbReference type="SUPFAM" id="SSF81606">
    <property type="entry name" value="PP2C-like"/>
    <property type="match status" value="1"/>
</dbReference>
<sequence length="554" mass="58042">MTTFEGSSRGSQGLALHVGASWTQAPYPALVADRAGGVLEVNTAAAALFPAALEGARLDDVVPAWLARAHRRVTSGGDPGGRTVAARGRHGDLTLEAHPTVGDNGDVVWWLVDDTDRLLAETALHDERERTAFLAEASTRLLASLNVDRCMEAVVGIAAEHLADAAVLVAPAAGKRHPVAAAVRGGPVVRTTGRIDPAAVPGLGEALRGFPPVPSRWIDPAALPDWAVPDGLDGPVGSVVVTPLPGHGVPAGALILLRRDEQTAFDTSEEVFARIFAARAGVALSAAHLYTEQASITATLMVELLPPKLGHVHGIEFAGGYRASRDTERVGGDFYDVHPSAAPDEETFAVLGDVCGKGLAAAVLTGKIRNTLQALLPLADDHGRLLKQLNGTLVTDRHARYATLVLASARRTGRTLRLRLTSAGHPRPLIVRHTGRVEEADTSGTLIGALPEVNARTAEVELQPGETCVLYTDGITEARGGPLGEVMFGEERLRAALAECAGMPAEAVVERLQMLASEWVGEGPHDDIAVLAITAPYGARLTAVDGHTPGRYTA</sequence>
<evidence type="ECO:0000256" key="1">
    <source>
        <dbReference type="ARBA" id="ARBA00022801"/>
    </source>
</evidence>
<accession>A0A2S1T111</accession>
<dbReference type="PANTHER" id="PTHR43156">
    <property type="entry name" value="STAGE II SPORULATION PROTEIN E-RELATED"/>
    <property type="match status" value="1"/>
</dbReference>
<dbReference type="OrthoDB" id="5241041at2"/>
<keyword evidence="5" id="KW-1185">Reference proteome</keyword>
<gene>
    <name evidence="4" type="ORF">DDW44_28740</name>
</gene>
<dbReference type="Pfam" id="PF07228">
    <property type="entry name" value="SpoIIE"/>
    <property type="match status" value="1"/>
</dbReference>
<dbReference type="InterPro" id="IPR052016">
    <property type="entry name" value="Bact_Sigma-Reg"/>
</dbReference>
<feature type="domain" description="PPM-type phosphatase" evidence="3">
    <location>
        <begin position="312"/>
        <end position="535"/>
    </location>
</feature>
<dbReference type="SMART" id="SM00331">
    <property type="entry name" value="PP2C_SIG"/>
    <property type="match status" value="1"/>
</dbReference>
<dbReference type="InterPro" id="IPR036457">
    <property type="entry name" value="PPM-type-like_dom_sf"/>
</dbReference>
<dbReference type="SUPFAM" id="SSF55781">
    <property type="entry name" value="GAF domain-like"/>
    <property type="match status" value="1"/>
</dbReference>
<protein>
    <submittedName>
        <fullName evidence="4">Serine/threonine protein phosphatase</fullName>
    </submittedName>
</protein>
<dbReference type="KEGG" id="stir:DDW44_28740"/>
<dbReference type="InterPro" id="IPR029016">
    <property type="entry name" value="GAF-like_dom_sf"/>
</dbReference>
<dbReference type="Proteomes" id="UP000244900">
    <property type="component" value="Chromosome"/>
</dbReference>
<dbReference type="Gene3D" id="3.60.40.10">
    <property type="entry name" value="PPM-type phosphatase domain"/>
    <property type="match status" value="1"/>
</dbReference>
<dbReference type="Gene3D" id="3.30.450.40">
    <property type="match status" value="1"/>
</dbReference>
<dbReference type="PANTHER" id="PTHR43156:SF2">
    <property type="entry name" value="STAGE II SPORULATION PROTEIN E"/>
    <property type="match status" value="1"/>
</dbReference>
<dbReference type="AlphaFoldDB" id="A0A2S1T111"/>
<reference evidence="4 5" key="1">
    <citation type="submission" date="2018-05" db="EMBL/GenBank/DDBJ databases">
        <title>Complete genome sequence of sponge-derived Streptomyces sp. HNM0039.</title>
        <authorList>
            <person name="Huang X."/>
            <person name="Zhou S."/>
        </authorList>
    </citation>
    <scope>NUCLEOTIDE SEQUENCE [LARGE SCALE GENOMIC DNA]</scope>
    <source>
        <strain evidence="4 5">HNM0039</strain>
    </source>
</reference>
<dbReference type="EMBL" id="CP029188">
    <property type="protein sequence ID" value="AWI32340.1"/>
    <property type="molecule type" value="Genomic_DNA"/>
</dbReference>
<dbReference type="GO" id="GO:0016791">
    <property type="term" value="F:phosphatase activity"/>
    <property type="evidence" value="ECO:0007669"/>
    <property type="project" value="TreeGrafter"/>
</dbReference>
<evidence type="ECO:0000313" key="5">
    <source>
        <dbReference type="Proteomes" id="UP000244900"/>
    </source>
</evidence>
<evidence type="ECO:0000313" key="4">
    <source>
        <dbReference type="EMBL" id="AWI32340.1"/>
    </source>
</evidence>
<proteinExistence type="predicted"/>
<name>A0A2S1T111_9ACTN</name>
<dbReference type="InterPro" id="IPR003018">
    <property type="entry name" value="GAF"/>
</dbReference>
<dbReference type="RefSeq" id="WP_108908306.1">
    <property type="nucleotide sequence ID" value="NZ_CP029188.1"/>
</dbReference>
<feature type="domain" description="GAF" evidence="2">
    <location>
        <begin position="146"/>
        <end position="294"/>
    </location>
</feature>
<dbReference type="SMART" id="SM00065">
    <property type="entry name" value="GAF"/>
    <property type="match status" value="1"/>
</dbReference>
<dbReference type="InterPro" id="IPR001932">
    <property type="entry name" value="PPM-type_phosphatase-like_dom"/>
</dbReference>
<organism evidence="4 5">
    <name type="scientific">Streptomyces tirandamycinicus</name>
    <dbReference type="NCBI Taxonomy" id="2174846"/>
    <lineage>
        <taxon>Bacteria</taxon>
        <taxon>Bacillati</taxon>
        <taxon>Actinomycetota</taxon>
        <taxon>Actinomycetes</taxon>
        <taxon>Kitasatosporales</taxon>
        <taxon>Streptomycetaceae</taxon>
        <taxon>Streptomyces</taxon>
    </lineage>
</organism>